<evidence type="ECO:0000256" key="8">
    <source>
        <dbReference type="ARBA" id="ARBA00023170"/>
    </source>
</evidence>
<evidence type="ECO:0000256" key="11">
    <source>
        <dbReference type="SAM" id="Phobius"/>
    </source>
</evidence>
<dbReference type="Gene3D" id="1.20.120.1630">
    <property type="match status" value="1"/>
</dbReference>
<sequence>MHNIQNLYHLLIIGMKNLLPQVTFTSFVLTSTASPFSHLCSLLPIATKLFTTPMPLRKKTNEVVTRGRSKSTSRGTSKIRSRTPSSARSRSKTPTRRARTPASESKVRRRRSPSPDPSEESVKSVTKTTQYTETVFDRPAQTDVLKSLPLNHGLSRFSQKIVKKIETEKPTHIYQEGLVHKSEATQLHKPVTLTPLLTNYRKTLFSPTVVAIIQVLFIVPFVYWLNLLIFAPVSISNFSGENKSLWESAFPLIEILWPTGDNKSLWGPARPFLGVLWPTDWHNYINIQSSVLVFMYLLLQCLVARFLPIGRMVTTGLRNIDYRCNSLISFVIFIGLFAFAEISECTTVRNLKPSQMLPNLWLSLLTSSCLASLFLSLVAYFASKTVVRYTRQSAAKTSSIFLDFWCGRHVRPQWLGIDWKMTITRSGLMALPLIDLTYIFRQYEQYERISPALAAHALMHALWVLDFFIFEHAFSFTYEMQSVTFGSCFIISRLVALPFVCSITSSYLSSRPDVGRQLTSFSKHSCNAWIMGISMVLFLLGLWIHRRSNNQKDRFRRDPHDPSFANAEIVVGPGAQRLLVSGLWGYVRHPNYVGHIIMTVAMQVPCGLDSPLLWGISAITILNIIHRSIVVEDVCLRKHGPAWQKYTALVPYRFIPKVF</sequence>
<keyword evidence="5 11" id="KW-1133">Transmembrane helix</keyword>
<comment type="subcellular location">
    <subcellularLocation>
        <location evidence="1">Nucleus inner membrane</location>
        <topology evidence="1">Multi-pass membrane protein</topology>
    </subcellularLocation>
</comment>
<protein>
    <submittedName>
        <fullName evidence="13">Lamin B receptor</fullName>
    </submittedName>
</protein>
<evidence type="ECO:0000313" key="13">
    <source>
        <dbReference type="WBParaSite" id="SRDH1_43120.1"/>
    </source>
</evidence>
<reference evidence="13" key="2">
    <citation type="submission" date="2023-11" db="UniProtKB">
        <authorList>
            <consortium name="WormBaseParasite"/>
        </authorList>
    </citation>
    <scope>IDENTIFICATION</scope>
</reference>
<keyword evidence="4 11" id="KW-0812">Transmembrane</keyword>
<evidence type="ECO:0000256" key="5">
    <source>
        <dbReference type="ARBA" id="ARBA00022989"/>
    </source>
</evidence>
<keyword evidence="3" id="KW-0597">Phosphoprotein</keyword>
<dbReference type="GO" id="GO:0006695">
    <property type="term" value="P:cholesterol biosynthetic process"/>
    <property type="evidence" value="ECO:0007669"/>
    <property type="project" value="TreeGrafter"/>
</dbReference>
<feature type="transmembrane region" description="Helical" evidence="11">
    <location>
        <begin position="287"/>
        <end position="308"/>
    </location>
</feature>
<dbReference type="Proteomes" id="UP000050792">
    <property type="component" value="Unassembled WGS sequence"/>
</dbReference>
<evidence type="ECO:0000256" key="2">
    <source>
        <dbReference type="ARBA" id="ARBA00005402"/>
    </source>
</evidence>
<dbReference type="GO" id="GO:0003677">
    <property type="term" value="F:DNA binding"/>
    <property type="evidence" value="ECO:0007669"/>
    <property type="project" value="UniProtKB-KW"/>
</dbReference>
<dbReference type="WBParaSite" id="SRDH1_43120.1">
    <property type="protein sequence ID" value="SRDH1_43120.1"/>
    <property type="gene ID" value="SRDH1_43120"/>
</dbReference>
<feature type="compositionally biased region" description="Basic residues" evidence="10">
    <location>
        <begin position="89"/>
        <end position="99"/>
    </location>
</feature>
<feature type="region of interest" description="Disordered" evidence="10">
    <location>
        <begin position="59"/>
        <end position="128"/>
    </location>
</feature>
<proteinExistence type="inferred from homology"/>
<evidence type="ECO:0000256" key="6">
    <source>
        <dbReference type="ARBA" id="ARBA00023125"/>
    </source>
</evidence>
<accession>A0AA85FBN5</accession>
<dbReference type="PANTHER" id="PTHR21257">
    <property type="entry name" value="DELTA(14)-STEROL REDUCTASE"/>
    <property type="match status" value="1"/>
</dbReference>
<organism evidence="12 13">
    <name type="scientific">Schistosoma rodhaini</name>
    <dbReference type="NCBI Taxonomy" id="6188"/>
    <lineage>
        <taxon>Eukaryota</taxon>
        <taxon>Metazoa</taxon>
        <taxon>Spiralia</taxon>
        <taxon>Lophotrochozoa</taxon>
        <taxon>Platyhelminthes</taxon>
        <taxon>Trematoda</taxon>
        <taxon>Digenea</taxon>
        <taxon>Strigeidida</taxon>
        <taxon>Schistosomatoidea</taxon>
        <taxon>Schistosomatidae</taxon>
        <taxon>Schistosoma</taxon>
    </lineage>
</organism>
<feature type="transmembrane region" description="Helical" evidence="11">
    <location>
        <begin position="482"/>
        <end position="508"/>
    </location>
</feature>
<evidence type="ECO:0000313" key="12">
    <source>
        <dbReference type="Proteomes" id="UP000050792"/>
    </source>
</evidence>
<dbReference type="GO" id="GO:0005789">
    <property type="term" value="C:endoplasmic reticulum membrane"/>
    <property type="evidence" value="ECO:0007669"/>
    <property type="project" value="TreeGrafter"/>
</dbReference>
<evidence type="ECO:0000256" key="7">
    <source>
        <dbReference type="ARBA" id="ARBA00023136"/>
    </source>
</evidence>
<evidence type="ECO:0000256" key="1">
    <source>
        <dbReference type="ARBA" id="ARBA00004473"/>
    </source>
</evidence>
<evidence type="ECO:0000256" key="9">
    <source>
        <dbReference type="ARBA" id="ARBA00023242"/>
    </source>
</evidence>
<keyword evidence="9" id="KW-0539">Nucleus</keyword>
<evidence type="ECO:0000256" key="4">
    <source>
        <dbReference type="ARBA" id="ARBA00022692"/>
    </source>
</evidence>
<dbReference type="GO" id="GO:0005637">
    <property type="term" value="C:nuclear inner membrane"/>
    <property type="evidence" value="ECO:0007669"/>
    <property type="project" value="UniProtKB-SubCell"/>
</dbReference>
<dbReference type="PANTHER" id="PTHR21257:SF55">
    <property type="entry name" value="DELTA(14)-STEROL REDUCTASE LBR"/>
    <property type="match status" value="1"/>
</dbReference>
<evidence type="ECO:0000256" key="10">
    <source>
        <dbReference type="SAM" id="MobiDB-lite"/>
    </source>
</evidence>
<keyword evidence="6" id="KW-0238">DNA-binding</keyword>
<reference evidence="12" key="1">
    <citation type="submission" date="2022-06" db="EMBL/GenBank/DDBJ databases">
        <authorList>
            <person name="Berger JAMES D."/>
            <person name="Berger JAMES D."/>
        </authorList>
    </citation>
    <scope>NUCLEOTIDE SEQUENCE [LARGE SCALE GENOMIC DNA]</scope>
</reference>
<dbReference type="AlphaFoldDB" id="A0AA85FBN5"/>
<dbReference type="InterPro" id="IPR001171">
    <property type="entry name" value="ERG24_DHCR-like"/>
</dbReference>
<feature type="transmembrane region" description="Helical" evidence="11">
    <location>
        <begin position="360"/>
        <end position="382"/>
    </location>
</feature>
<name>A0AA85FBN5_9TREM</name>
<feature type="transmembrane region" description="Helical" evidence="11">
    <location>
        <begin position="209"/>
        <end position="235"/>
    </location>
</feature>
<dbReference type="Pfam" id="PF01222">
    <property type="entry name" value="ERG4_ERG24"/>
    <property type="match status" value="1"/>
</dbReference>
<keyword evidence="7 11" id="KW-0472">Membrane</keyword>
<evidence type="ECO:0000256" key="3">
    <source>
        <dbReference type="ARBA" id="ARBA00022553"/>
    </source>
</evidence>
<keyword evidence="12" id="KW-1185">Reference proteome</keyword>
<dbReference type="GO" id="GO:0050613">
    <property type="term" value="F:Delta14-sterol reductase activity"/>
    <property type="evidence" value="ECO:0007669"/>
    <property type="project" value="TreeGrafter"/>
</dbReference>
<feature type="transmembrane region" description="Helical" evidence="11">
    <location>
        <begin position="528"/>
        <end position="545"/>
    </location>
</feature>
<feature type="transmembrane region" description="Helical" evidence="11">
    <location>
        <begin position="320"/>
        <end position="340"/>
    </location>
</feature>
<feature type="compositionally biased region" description="Basic residues" evidence="10">
    <location>
        <begin position="67"/>
        <end position="81"/>
    </location>
</feature>
<keyword evidence="8" id="KW-0675">Receptor</keyword>
<comment type="similarity">
    <text evidence="2">Belongs to the ERG4/ERG24 family.</text>
</comment>